<dbReference type="Pfam" id="PF00258">
    <property type="entry name" value="Flavodoxin_1"/>
    <property type="match status" value="1"/>
</dbReference>
<dbReference type="EMBL" id="MLOK01000025">
    <property type="protein sequence ID" value="OIM21803.1"/>
    <property type="molecule type" value="Genomic_DNA"/>
</dbReference>
<dbReference type="Proteomes" id="UP000181728">
    <property type="component" value="Unassembled WGS sequence"/>
</dbReference>
<evidence type="ECO:0000256" key="1">
    <source>
        <dbReference type="ARBA" id="ARBA00001917"/>
    </source>
</evidence>
<evidence type="ECO:0000256" key="4">
    <source>
        <dbReference type="ARBA" id="ARBA00022448"/>
    </source>
</evidence>
<evidence type="ECO:0000313" key="9">
    <source>
        <dbReference type="EMBL" id="OIM21803.1"/>
    </source>
</evidence>
<comment type="function">
    <text evidence="2">Low-potential electron donor to a number of redox enzymes.</text>
</comment>
<gene>
    <name evidence="9" type="ORF">ATX59_02210</name>
    <name evidence="10" type="ORF">OENI_0421</name>
</gene>
<evidence type="ECO:0000256" key="2">
    <source>
        <dbReference type="ARBA" id="ARBA00003297"/>
    </source>
</evidence>
<dbReference type="EMBL" id="LR031358">
    <property type="protein sequence ID" value="VDB97417.1"/>
    <property type="molecule type" value="Genomic_DNA"/>
</dbReference>
<organism evidence="9 11">
    <name type="scientific">Oenococcus oeni</name>
    <name type="common">Leuconostoc oenos</name>
    <dbReference type="NCBI Taxonomy" id="1247"/>
    <lineage>
        <taxon>Bacteria</taxon>
        <taxon>Bacillati</taxon>
        <taxon>Bacillota</taxon>
        <taxon>Bacilli</taxon>
        <taxon>Lactobacillales</taxon>
        <taxon>Lactobacillaceae</taxon>
        <taxon>Oenococcus</taxon>
    </lineage>
</organism>
<dbReference type="RefSeq" id="WP_002816529.1">
    <property type="nucleotide sequence ID" value="NZ_CP014324.1"/>
</dbReference>
<proteinExistence type="inferred from homology"/>
<dbReference type="PROSITE" id="PS50902">
    <property type="entry name" value="FLAVODOXIN_LIKE"/>
    <property type="match status" value="1"/>
</dbReference>
<dbReference type="GO" id="GO:0010181">
    <property type="term" value="F:FMN binding"/>
    <property type="evidence" value="ECO:0007669"/>
    <property type="project" value="InterPro"/>
</dbReference>
<evidence type="ECO:0000313" key="12">
    <source>
        <dbReference type="Proteomes" id="UP000294726"/>
    </source>
</evidence>
<dbReference type="InterPro" id="IPR008254">
    <property type="entry name" value="Flavodoxin/NO_synth"/>
</dbReference>
<evidence type="ECO:0000313" key="10">
    <source>
        <dbReference type="EMBL" id="VDB97417.1"/>
    </source>
</evidence>
<protein>
    <submittedName>
        <fullName evidence="9">Flavodoxin</fullName>
    </submittedName>
</protein>
<reference evidence="9 11" key="1">
    <citation type="journal article" date="2016" name="BMC Genomics">
        <title>Consensus pan-genome assembly of the specialised wine bacterium Oenococcus oeni.</title>
        <authorList>
            <person name="Sternes P.R."/>
            <person name="Borneman A.R."/>
        </authorList>
    </citation>
    <scope>NUCLEOTIDE SEQUENCE [LARGE SCALE GENOMIC DNA]</scope>
    <source>
        <strain evidence="9 11">AWRIB661</strain>
    </source>
</reference>
<evidence type="ECO:0000256" key="5">
    <source>
        <dbReference type="ARBA" id="ARBA00022630"/>
    </source>
</evidence>
<dbReference type="PANTHER" id="PTHR42809:SF1">
    <property type="entry name" value="FLAVODOXIN 1"/>
    <property type="match status" value="1"/>
</dbReference>
<evidence type="ECO:0000313" key="11">
    <source>
        <dbReference type="Proteomes" id="UP000181728"/>
    </source>
</evidence>
<dbReference type="InterPro" id="IPR050619">
    <property type="entry name" value="Flavodoxin"/>
</dbReference>
<keyword evidence="5" id="KW-0285">Flavoprotein</keyword>
<reference evidence="10 12" key="2">
    <citation type="submission" date="2018-08" db="EMBL/GenBank/DDBJ databases">
        <authorList>
            <person name="Lorentzen P. G. S. M."/>
        </authorList>
    </citation>
    <scope>NUCLEOTIDE SEQUENCE [LARGE SCALE GENOMIC DNA]</scope>
    <source>
        <strain evidence="10 12">CRBO_1381</strain>
    </source>
</reference>
<comment type="similarity">
    <text evidence="3">Belongs to the flavodoxin family.</text>
</comment>
<accession>A0A650C7Z7</accession>
<evidence type="ECO:0000256" key="3">
    <source>
        <dbReference type="ARBA" id="ARBA00005267"/>
    </source>
</evidence>
<dbReference type="Proteomes" id="UP000294726">
    <property type="component" value="Chromosome"/>
</dbReference>
<dbReference type="AlphaFoldDB" id="A0A650C7Z7"/>
<dbReference type="GO" id="GO:0016651">
    <property type="term" value="F:oxidoreductase activity, acting on NAD(P)H"/>
    <property type="evidence" value="ECO:0007669"/>
    <property type="project" value="UniProtKB-ARBA"/>
</dbReference>
<keyword evidence="7" id="KW-0249">Electron transport</keyword>
<name>A0A650C7Z7_OENOE</name>
<dbReference type="OMA" id="ICGIPTW"/>
<comment type="cofactor">
    <cofactor evidence="1">
        <name>FMN</name>
        <dbReference type="ChEBI" id="CHEBI:58210"/>
    </cofactor>
</comment>
<evidence type="ECO:0000256" key="6">
    <source>
        <dbReference type="ARBA" id="ARBA00022643"/>
    </source>
</evidence>
<evidence type="ECO:0000259" key="8">
    <source>
        <dbReference type="PROSITE" id="PS50902"/>
    </source>
</evidence>
<sequence length="161" mass="17774">MKALAKKFSTKIESVKVDIIYATITGNNELLANAVANEFKKRGQTPEIHEFDDTDIFDLEDSDIIVLVCYTYDNGSIPDESLDFFDDMQEIDWTDKICAILGSGDKFYGQDYCKAVDTFAEQIKKTGANLATSPVKIQLAPDESDAPAIKKCVSELLAASN</sequence>
<dbReference type="Gene3D" id="3.40.50.360">
    <property type="match status" value="1"/>
</dbReference>
<dbReference type="SUPFAM" id="SSF52218">
    <property type="entry name" value="Flavoproteins"/>
    <property type="match status" value="1"/>
</dbReference>
<keyword evidence="4" id="KW-0813">Transport</keyword>
<keyword evidence="6" id="KW-0288">FMN</keyword>
<dbReference type="InterPro" id="IPR029039">
    <property type="entry name" value="Flavoprotein-like_sf"/>
</dbReference>
<feature type="domain" description="Flavodoxin-like" evidence="8">
    <location>
        <begin position="17"/>
        <end position="157"/>
    </location>
</feature>
<evidence type="ECO:0000256" key="7">
    <source>
        <dbReference type="ARBA" id="ARBA00022982"/>
    </source>
</evidence>
<dbReference type="PANTHER" id="PTHR42809">
    <property type="entry name" value="FLAVODOXIN 2"/>
    <property type="match status" value="1"/>
</dbReference>